<evidence type="ECO:0000259" key="10">
    <source>
        <dbReference type="PROSITE" id="PS50109"/>
    </source>
</evidence>
<dbReference type="Gene3D" id="3.30.565.10">
    <property type="entry name" value="Histidine kinase-like ATPase, C-terminal domain"/>
    <property type="match status" value="1"/>
</dbReference>
<dbReference type="CDD" id="cd16922">
    <property type="entry name" value="HATPase_EvgS-ArcB-TorS-like"/>
    <property type="match status" value="1"/>
</dbReference>
<keyword evidence="9" id="KW-1133">Transmembrane helix</keyword>
<evidence type="ECO:0000256" key="2">
    <source>
        <dbReference type="ARBA" id="ARBA00012438"/>
    </source>
</evidence>
<dbReference type="Gene3D" id="1.10.287.130">
    <property type="match status" value="1"/>
</dbReference>
<dbReference type="CDD" id="cd17546">
    <property type="entry name" value="REC_hyHK_CKI1_RcsC-like"/>
    <property type="match status" value="2"/>
</dbReference>
<dbReference type="Pfam" id="PF00072">
    <property type="entry name" value="Response_reg"/>
    <property type="match status" value="2"/>
</dbReference>
<gene>
    <name evidence="12" type="primary">barA_1</name>
    <name evidence="12" type="ORF">SDC9_13830</name>
</gene>
<dbReference type="PANTHER" id="PTHR45339">
    <property type="entry name" value="HYBRID SIGNAL TRANSDUCTION HISTIDINE KINASE J"/>
    <property type="match status" value="1"/>
</dbReference>
<dbReference type="PRINTS" id="PR00344">
    <property type="entry name" value="BCTRLSENSOR"/>
</dbReference>
<name>A0A644TNW5_9ZZZZ</name>
<evidence type="ECO:0000256" key="3">
    <source>
        <dbReference type="ARBA" id="ARBA00022553"/>
    </source>
</evidence>
<feature type="domain" description="Histidine kinase" evidence="10">
    <location>
        <begin position="162"/>
        <end position="383"/>
    </location>
</feature>
<evidence type="ECO:0000256" key="9">
    <source>
        <dbReference type="SAM" id="Phobius"/>
    </source>
</evidence>
<dbReference type="PANTHER" id="PTHR45339:SF1">
    <property type="entry name" value="HYBRID SIGNAL TRANSDUCTION HISTIDINE KINASE J"/>
    <property type="match status" value="1"/>
</dbReference>
<dbReference type="Gene3D" id="3.40.50.2300">
    <property type="match status" value="2"/>
</dbReference>
<dbReference type="EMBL" id="VSSQ01000040">
    <property type="protein sequence ID" value="MPL68117.1"/>
    <property type="molecule type" value="Genomic_DNA"/>
</dbReference>
<dbReference type="EC" id="2.7.13.3" evidence="2"/>
<evidence type="ECO:0000256" key="6">
    <source>
        <dbReference type="ARBA" id="ARBA00022777"/>
    </source>
</evidence>
<proteinExistence type="predicted"/>
<feature type="domain" description="Response regulatory" evidence="11">
    <location>
        <begin position="402"/>
        <end position="523"/>
    </location>
</feature>
<dbReference type="GO" id="GO:0005524">
    <property type="term" value="F:ATP binding"/>
    <property type="evidence" value="ECO:0007669"/>
    <property type="project" value="UniProtKB-KW"/>
</dbReference>
<reference evidence="12" key="1">
    <citation type="submission" date="2019-08" db="EMBL/GenBank/DDBJ databases">
        <authorList>
            <person name="Kucharzyk K."/>
            <person name="Murdoch R.W."/>
            <person name="Higgins S."/>
            <person name="Loffler F."/>
        </authorList>
    </citation>
    <scope>NUCLEOTIDE SEQUENCE</scope>
</reference>
<comment type="catalytic activity">
    <reaction evidence="1">
        <text>ATP + protein L-histidine = ADP + protein N-phospho-L-histidine.</text>
        <dbReference type="EC" id="2.7.13.3"/>
    </reaction>
</comment>
<dbReference type="PROSITE" id="PS50110">
    <property type="entry name" value="RESPONSE_REGULATORY"/>
    <property type="match status" value="2"/>
</dbReference>
<keyword evidence="8" id="KW-0902">Two-component regulatory system</keyword>
<keyword evidence="5" id="KW-0547">Nucleotide-binding</keyword>
<sequence>MRKAGITVNKIFDLQTFRGKLHLWGLVLVLLPSVLITALFVGHSLLNTTKGISISAIIVIFVIVVLGSLPVTLMLSRKVESSVIGLNASLQSLQQGDYYHKVDKRIIDKAPEELRELCLSFNSMIDTVKVKTDELYQVNSDLISARDAALAASVAKSQFLAIMSHEIRTPMNAIIGMAELLWDTDLTPEQEQYVRVFRSAGENLLCIINDILDLSKIETGYLELEHAAFDLEELIEKACEIFAVRAHEKGIELACRIESTVPLYLLGDAGRLRQILSNLLGNAVKFTETGEVVLEVSCSPMAADRQEIVFTVRDTGIGIPVDKLNEIFDPFTQVDASVTRKYGGTGLGLAITKRIVQVMGGKITVDSLVGQGSVFRAIIPFAIQTDKPTSLRTQVRDVKGLRVLIIDDNETNRMILRETLLTWGAHPLEAAGGFAGLAEMNRANQESNPIKLVLLDACMPEMDGFEVAERIKNDPSYAGVTIMMITSTTCRGDMAKCTQLGINGYLIKPVKRAELLQMILSALDKKPRTLMTGLKELSSIEMEDVKQLRILLVDDSTDNRMLIQAFLKKLPYIVQTAGNGQEAVNKFRTGDYDLILMDMQMPVMDGYTAVKQIRRLEKEEDRKHIPIIALTAYALSSDVAKCLDAGCDSHIAKPVKKETLRNSIIEYTKK</sequence>
<feature type="transmembrane region" description="Helical" evidence="9">
    <location>
        <begin position="21"/>
        <end position="46"/>
    </location>
</feature>
<feature type="domain" description="Response regulatory" evidence="11">
    <location>
        <begin position="549"/>
        <end position="668"/>
    </location>
</feature>
<evidence type="ECO:0000259" key="11">
    <source>
        <dbReference type="PROSITE" id="PS50110"/>
    </source>
</evidence>
<keyword evidence="9" id="KW-0812">Transmembrane</keyword>
<dbReference type="Pfam" id="PF02518">
    <property type="entry name" value="HATPase_c"/>
    <property type="match status" value="1"/>
</dbReference>
<evidence type="ECO:0000313" key="12">
    <source>
        <dbReference type="EMBL" id="MPL68117.1"/>
    </source>
</evidence>
<dbReference type="SMART" id="SM00388">
    <property type="entry name" value="HisKA"/>
    <property type="match status" value="1"/>
</dbReference>
<dbReference type="SUPFAM" id="SSF47384">
    <property type="entry name" value="Homodimeric domain of signal transducing histidine kinase"/>
    <property type="match status" value="1"/>
</dbReference>
<dbReference type="InterPro" id="IPR004358">
    <property type="entry name" value="Sig_transdc_His_kin-like_C"/>
</dbReference>
<dbReference type="InterPro" id="IPR011006">
    <property type="entry name" value="CheY-like_superfamily"/>
</dbReference>
<dbReference type="CDD" id="cd00082">
    <property type="entry name" value="HisKA"/>
    <property type="match status" value="1"/>
</dbReference>
<feature type="transmembrane region" description="Helical" evidence="9">
    <location>
        <begin position="52"/>
        <end position="75"/>
    </location>
</feature>
<dbReference type="AlphaFoldDB" id="A0A644TNW5"/>
<dbReference type="Pfam" id="PF00512">
    <property type="entry name" value="HisKA"/>
    <property type="match status" value="1"/>
</dbReference>
<dbReference type="InterPro" id="IPR003661">
    <property type="entry name" value="HisK_dim/P_dom"/>
</dbReference>
<dbReference type="SMART" id="SM00448">
    <property type="entry name" value="REC"/>
    <property type="match status" value="2"/>
</dbReference>
<evidence type="ECO:0000256" key="8">
    <source>
        <dbReference type="ARBA" id="ARBA00023012"/>
    </source>
</evidence>
<evidence type="ECO:0000256" key="7">
    <source>
        <dbReference type="ARBA" id="ARBA00022840"/>
    </source>
</evidence>
<comment type="caution">
    <text evidence="12">The sequence shown here is derived from an EMBL/GenBank/DDBJ whole genome shotgun (WGS) entry which is preliminary data.</text>
</comment>
<dbReference type="InterPro" id="IPR005467">
    <property type="entry name" value="His_kinase_dom"/>
</dbReference>
<dbReference type="SMART" id="SM00387">
    <property type="entry name" value="HATPase_c"/>
    <property type="match status" value="1"/>
</dbReference>
<evidence type="ECO:0000256" key="5">
    <source>
        <dbReference type="ARBA" id="ARBA00022741"/>
    </source>
</evidence>
<dbReference type="Gene3D" id="6.10.340.10">
    <property type="match status" value="1"/>
</dbReference>
<keyword evidence="9" id="KW-0472">Membrane</keyword>
<dbReference type="GO" id="GO:0000155">
    <property type="term" value="F:phosphorelay sensor kinase activity"/>
    <property type="evidence" value="ECO:0007669"/>
    <property type="project" value="InterPro"/>
</dbReference>
<dbReference type="InterPro" id="IPR036097">
    <property type="entry name" value="HisK_dim/P_sf"/>
</dbReference>
<dbReference type="SUPFAM" id="SSF55874">
    <property type="entry name" value="ATPase domain of HSP90 chaperone/DNA topoisomerase II/histidine kinase"/>
    <property type="match status" value="1"/>
</dbReference>
<keyword evidence="7" id="KW-0067">ATP-binding</keyword>
<dbReference type="FunFam" id="3.30.565.10:FF:000010">
    <property type="entry name" value="Sensor histidine kinase RcsC"/>
    <property type="match status" value="1"/>
</dbReference>
<organism evidence="12">
    <name type="scientific">bioreactor metagenome</name>
    <dbReference type="NCBI Taxonomy" id="1076179"/>
    <lineage>
        <taxon>unclassified sequences</taxon>
        <taxon>metagenomes</taxon>
        <taxon>ecological metagenomes</taxon>
    </lineage>
</organism>
<dbReference type="PROSITE" id="PS50109">
    <property type="entry name" value="HIS_KIN"/>
    <property type="match status" value="1"/>
</dbReference>
<keyword evidence="4 12" id="KW-0808">Transferase</keyword>
<evidence type="ECO:0000256" key="1">
    <source>
        <dbReference type="ARBA" id="ARBA00000085"/>
    </source>
</evidence>
<dbReference type="FunFam" id="1.10.287.130:FF:000002">
    <property type="entry name" value="Two-component osmosensing histidine kinase"/>
    <property type="match status" value="1"/>
</dbReference>
<dbReference type="InterPro" id="IPR036890">
    <property type="entry name" value="HATPase_C_sf"/>
</dbReference>
<keyword evidence="3" id="KW-0597">Phosphoprotein</keyword>
<evidence type="ECO:0000256" key="4">
    <source>
        <dbReference type="ARBA" id="ARBA00022679"/>
    </source>
</evidence>
<keyword evidence="6 12" id="KW-0418">Kinase</keyword>
<dbReference type="InterPro" id="IPR003594">
    <property type="entry name" value="HATPase_dom"/>
</dbReference>
<accession>A0A644TNW5</accession>
<protein>
    <recommendedName>
        <fullName evidence="2">histidine kinase</fullName>
        <ecNumber evidence="2">2.7.13.3</ecNumber>
    </recommendedName>
</protein>
<dbReference type="InterPro" id="IPR001789">
    <property type="entry name" value="Sig_transdc_resp-reg_receiver"/>
</dbReference>
<dbReference type="SUPFAM" id="SSF52172">
    <property type="entry name" value="CheY-like"/>
    <property type="match status" value="2"/>
</dbReference>